<dbReference type="EMBL" id="OX451739">
    <property type="protein sequence ID" value="CAI8606971.1"/>
    <property type="molecule type" value="Genomic_DNA"/>
</dbReference>
<name>A0AAV1A9N7_VICFA</name>
<organism evidence="1 2">
    <name type="scientific">Vicia faba</name>
    <name type="common">Broad bean</name>
    <name type="synonym">Faba vulgaris</name>
    <dbReference type="NCBI Taxonomy" id="3906"/>
    <lineage>
        <taxon>Eukaryota</taxon>
        <taxon>Viridiplantae</taxon>
        <taxon>Streptophyta</taxon>
        <taxon>Embryophyta</taxon>
        <taxon>Tracheophyta</taxon>
        <taxon>Spermatophyta</taxon>
        <taxon>Magnoliopsida</taxon>
        <taxon>eudicotyledons</taxon>
        <taxon>Gunneridae</taxon>
        <taxon>Pentapetalae</taxon>
        <taxon>rosids</taxon>
        <taxon>fabids</taxon>
        <taxon>Fabales</taxon>
        <taxon>Fabaceae</taxon>
        <taxon>Papilionoideae</taxon>
        <taxon>50 kb inversion clade</taxon>
        <taxon>NPAAA clade</taxon>
        <taxon>Hologalegina</taxon>
        <taxon>IRL clade</taxon>
        <taxon>Fabeae</taxon>
        <taxon>Vicia</taxon>
    </lineage>
</organism>
<evidence type="ECO:0000313" key="2">
    <source>
        <dbReference type="Proteomes" id="UP001157006"/>
    </source>
</evidence>
<evidence type="ECO:0000313" key="1">
    <source>
        <dbReference type="EMBL" id="CAI8606971.1"/>
    </source>
</evidence>
<gene>
    <name evidence="1" type="ORF">VFH_IV015880</name>
</gene>
<sequence>MNLKVEQHGSTFTFILPYRVSIACDSSDYSDEFSDMKHNEAASDDTATEGFFQFHTNRTHKLSPHKFSGFSKSSFSFPAISNDIISKGTCSFDDSSSVVDASDMSESASSYSNKHHLYNTHAWFQNDSAYSSQNMVVNTTTQCVRRSSKSEVTQIHI</sequence>
<dbReference type="AlphaFoldDB" id="A0AAV1A9N7"/>
<protein>
    <submittedName>
        <fullName evidence="1">Uncharacterized protein</fullName>
    </submittedName>
</protein>
<accession>A0AAV1A9N7</accession>
<proteinExistence type="predicted"/>
<keyword evidence="2" id="KW-1185">Reference proteome</keyword>
<reference evidence="1 2" key="1">
    <citation type="submission" date="2023-01" db="EMBL/GenBank/DDBJ databases">
        <authorList>
            <person name="Kreplak J."/>
        </authorList>
    </citation>
    <scope>NUCLEOTIDE SEQUENCE [LARGE SCALE GENOMIC DNA]</scope>
</reference>
<dbReference type="Proteomes" id="UP001157006">
    <property type="component" value="Chromosome 4"/>
</dbReference>